<dbReference type="Proteomes" id="UP001432027">
    <property type="component" value="Unassembled WGS sequence"/>
</dbReference>
<feature type="non-terminal residue" evidence="2">
    <location>
        <position position="369"/>
    </location>
</feature>
<protein>
    <submittedName>
        <fullName evidence="2">Uncharacterized protein</fullName>
    </submittedName>
</protein>
<gene>
    <name evidence="2" type="ORF">PENTCL1PPCAC_22289</name>
</gene>
<feature type="non-terminal residue" evidence="2">
    <location>
        <position position="1"/>
    </location>
</feature>
<evidence type="ECO:0000256" key="1">
    <source>
        <dbReference type="SAM" id="MobiDB-lite"/>
    </source>
</evidence>
<name>A0AAV5U108_9BILA</name>
<evidence type="ECO:0000313" key="3">
    <source>
        <dbReference type="Proteomes" id="UP001432027"/>
    </source>
</evidence>
<organism evidence="2 3">
    <name type="scientific">Pristionchus entomophagus</name>
    <dbReference type="NCBI Taxonomy" id="358040"/>
    <lineage>
        <taxon>Eukaryota</taxon>
        <taxon>Metazoa</taxon>
        <taxon>Ecdysozoa</taxon>
        <taxon>Nematoda</taxon>
        <taxon>Chromadorea</taxon>
        <taxon>Rhabditida</taxon>
        <taxon>Rhabditina</taxon>
        <taxon>Diplogasteromorpha</taxon>
        <taxon>Diplogasteroidea</taxon>
        <taxon>Neodiplogasteridae</taxon>
        <taxon>Pristionchus</taxon>
    </lineage>
</organism>
<keyword evidence="3" id="KW-1185">Reference proteome</keyword>
<reference evidence="2" key="1">
    <citation type="submission" date="2023-10" db="EMBL/GenBank/DDBJ databases">
        <title>Genome assembly of Pristionchus species.</title>
        <authorList>
            <person name="Yoshida K."/>
            <person name="Sommer R.J."/>
        </authorList>
    </citation>
    <scope>NUCLEOTIDE SEQUENCE</scope>
    <source>
        <strain evidence="2">RS0144</strain>
    </source>
</reference>
<feature type="region of interest" description="Disordered" evidence="1">
    <location>
        <begin position="328"/>
        <end position="369"/>
    </location>
</feature>
<feature type="compositionally biased region" description="Low complexity" evidence="1">
    <location>
        <begin position="332"/>
        <end position="369"/>
    </location>
</feature>
<dbReference type="EMBL" id="BTSX01000005">
    <property type="protein sequence ID" value="GMT00115.1"/>
    <property type="molecule type" value="Genomic_DNA"/>
</dbReference>
<proteinExistence type="predicted"/>
<comment type="caution">
    <text evidence="2">The sequence shown here is derived from an EMBL/GenBank/DDBJ whole genome shotgun (WGS) entry which is preliminary data.</text>
</comment>
<dbReference type="AlphaFoldDB" id="A0AAV5U108"/>
<evidence type="ECO:0000313" key="2">
    <source>
        <dbReference type="EMBL" id="GMT00115.1"/>
    </source>
</evidence>
<accession>A0AAV5U108</accession>
<sequence length="369" mass="40104">SDCAVHFKNSLILDEFDLSGQDSVSLDSVCRDNGCKVYVSSVKDATLIDKLTFKPATGDEISLKSFTDNFDAKTRQKIPYVVKKGDSVSIKNANDNFACGPIVIYAIRNGAPNSDIAGVYDVSTTYRDEQALGKVVTVMGPTPFTVWASSPSENLEASVFATGFDIEEGEKCTEVYHSNRGLGIKYAINGPITTLFFKEEVQMNVDFLDFFESKLNLTAATLFTSQGYIGCGNAEIYHSSLYDSQINFELSSDIPRTTHLEAFLNTDDPLTLRLDGNAEMERNFTGSIGDDSYSRTGDISARELSFTYSMADDASFLVKFTDLGITPEVTTRRTPPTSSTSLRPTSPTLPTSPSPTTTTSPSTTSAARG</sequence>